<dbReference type="GO" id="GO:0016020">
    <property type="term" value="C:membrane"/>
    <property type="evidence" value="ECO:0007669"/>
    <property type="project" value="UniProtKB-SubCell"/>
</dbReference>
<evidence type="ECO:0000313" key="8">
    <source>
        <dbReference type="EMBL" id="EGD78424.1"/>
    </source>
</evidence>
<keyword evidence="3" id="KW-0813">Transport</keyword>
<comment type="similarity">
    <text evidence="2">Belongs to the ATPase delta chain family.</text>
</comment>
<dbReference type="GO" id="GO:0046933">
    <property type="term" value="F:proton-transporting ATP synthase activity, rotational mechanism"/>
    <property type="evidence" value="ECO:0007669"/>
    <property type="project" value="InterPro"/>
</dbReference>
<dbReference type="InterPro" id="IPR026015">
    <property type="entry name" value="ATP_synth_OSCP/delta_N_sf"/>
</dbReference>
<evidence type="ECO:0000256" key="7">
    <source>
        <dbReference type="ARBA" id="ARBA00023310"/>
    </source>
</evidence>
<evidence type="ECO:0000256" key="6">
    <source>
        <dbReference type="ARBA" id="ARBA00023136"/>
    </source>
</evidence>
<gene>
    <name evidence="8" type="ORF">PTSG_09120</name>
</gene>
<evidence type="ECO:0000256" key="1">
    <source>
        <dbReference type="ARBA" id="ARBA00004370"/>
    </source>
</evidence>
<evidence type="ECO:0000313" key="9">
    <source>
        <dbReference type="Proteomes" id="UP000007799"/>
    </source>
</evidence>
<dbReference type="RefSeq" id="XP_004989373.1">
    <property type="nucleotide sequence ID" value="XM_004989316.1"/>
</dbReference>
<dbReference type="PRINTS" id="PR00125">
    <property type="entry name" value="ATPASEDELTA"/>
</dbReference>
<dbReference type="Proteomes" id="UP000007799">
    <property type="component" value="Unassembled WGS sequence"/>
</dbReference>
<sequence length="207" mass="22668">MSLFRAARHFSSTAANLAQTAKAPIQLFGIEGRYAHALYSAAAKKNALDSVEKELTKFKGYTETDTKFNTFLNNPVITRSQKTKVIQDVLKKQKFSDITVNFFAALAENNRLTHSVDVIEAFGKLMAATRGEVAATITSAEALSAKHKKALEKALDGFLKSGQKFNLNYQVDGALLGGVVVEMGDRIIDMSVKTQINKYIKSVSQSL</sequence>
<organism evidence="9">
    <name type="scientific">Salpingoeca rosetta (strain ATCC 50818 / BSB-021)</name>
    <dbReference type="NCBI Taxonomy" id="946362"/>
    <lineage>
        <taxon>Eukaryota</taxon>
        <taxon>Choanoflagellata</taxon>
        <taxon>Craspedida</taxon>
        <taxon>Salpingoecidae</taxon>
        <taxon>Salpingoeca</taxon>
    </lineage>
</organism>
<dbReference type="STRING" id="946362.F2UMS5"/>
<dbReference type="OrthoDB" id="1262810at2759"/>
<dbReference type="eggNOG" id="KOG1662">
    <property type="taxonomic scope" value="Eukaryota"/>
</dbReference>
<dbReference type="PANTHER" id="PTHR11910">
    <property type="entry name" value="ATP SYNTHASE DELTA CHAIN"/>
    <property type="match status" value="1"/>
</dbReference>
<keyword evidence="4" id="KW-0375">Hydrogen ion transport</keyword>
<evidence type="ECO:0008006" key="10">
    <source>
        <dbReference type="Google" id="ProtNLM"/>
    </source>
</evidence>
<dbReference type="NCBIfam" id="TIGR01145">
    <property type="entry name" value="ATP_synt_delta"/>
    <property type="match status" value="1"/>
</dbReference>
<dbReference type="InParanoid" id="F2UMS5"/>
<keyword evidence="5" id="KW-0406">Ion transport</keyword>
<keyword evidence="6" id="KW-0472">Membrane</keyword>
<dbReference type="InterPro" id="IPR000711">
    <property type="entry name" value="ATPase_OSCP/dsu"/>
</dbReference>
<comment type="subcellular location">
    <subcellularLocation>
        <location evidence="1">Membrane</location>
    </subcellularLocation>
</comment>
<proteinExistence type="inferred from homology"/>
<dbReference type="GeneID" id="16069918"/>
<evidence type="ECO:0000256" key="5">
    <source>
        <dbReference type="ARBA" id="ARBA00023065"/>
    </source>
</evidence>
<dbReference type="EMBL" id="GL832983">
    <property type="protein sequence ID" value="EGD78424.1"/>
    <property type="molecule type" value="Genomic_DNA"/>
</dbReference>
<keyword evidence="7" id="KW-0066">ATP synthesis</keyword>
<name>F2UMS5_SALR5</name>
<evidence type="ECO:0000256" key="2">
    <source>
        <dbReference type="ARBA" id="ARBA00007046"/>
    </source>
</evidence>
<dbReference type="Pfam" id="PF00213">
    <property type="entry name" value="OSCP"/>
    <property type="match status" value="1"/>
</dbReference>
<protein>
    <recommendedName>
        <fullName evidence="10">ATP synthase subunit O</fullName>
    </recommendedName>
</protein>
<dbReference type="HAMAP" id="MF_01416">
    <property type="entry name" value="ATP_synth_delta_bact"/>
    <property type="match status" value="1"/>
</dbReference>
<dbReference type="Gene3D" id="1.10.520.20">
    <property type="entry name" value="N-terminal domain of the delta subunit of the F1F0-ATP synthase"/>
    <property type="match status" value="1"/>
</dbReference>
<keyword evidence="9" id="KW-1185">Reference proteome</keyword>
<dbReference type="SUPFAM" id="SSF47928">
    <property type="entry name" value="N-terminal domain of the delta subunit of the F1F0-ATP synthase"/>
    <property type="match status" value="1"/>
</dbReference>
<reference evidence="8" key="1">
    <citation type="submission" date="2009-08" db="EMBL/GenBank/DDBJ databases">
        <title>Annotation of Salpingoeca rosetta.</title>
        <authorList>
            <consortium name="The Broad Institute Genome Sequencing Platform"/>
            <person name="Russ C."/>
            <person name="Cuomo C."/>
            <person name="Burger G."/>
            <person name="Gray M.W."/>
            <person name="Holland P.W.H."/>
            <person name="King N."/>
            <person name="Lang F.B.F."/>
            <person name="Roger A.J."/>
            <person name="Ruiz-Trillo I."/>
            <person name="Young S.K."/>
            <person name="Zeng Q."/>
            <person name="Gargeya S."/>
            <person name="Alvarado L."/>
            <person name="Berlin A."/>
            <person name="Chapman S.B."/>
            <person name="Chen Z."/>
            <person name="Freedman E."/>
            <person name="Gellesch M."/>
            <person name="Goldberg J."/>
            <person name="Griggs A."/>
            <person name="Gujja S."/>
            <person name="Heilman E."/>
            <person name="Heiman D."/>
            <person name="Howarth C."/>
            <person name="Mehta T."/>
            <person name="Neiman D."/>
            <person name="Pearson M."/>
            <person name="Roberts A."/>
            <person name="Saif S."/>
            <person name="Shea T."/>
            <person name="Shenoy N."/>
            <person name="Sisk P."/>
            <person name="Stolte C."/>
            <person name="Sykes S."/>
            <person name="White J."/>
            <person name="Yandava C."/>
            <person name="Haas B."/>
            <person name="Nusbaum C."/>
            <person name="Birren B."/>
        </authorList>
    </citation>
    <scope>NUCLEOTIDE SEQUENCE [LARGE SCALE GENOMIC DNA]</scope>
    <source>
        <strain evidence="8">ATCC 50818</strain>
    </source>
</reference>
<evidence type="ECO:0000256" key="3">
    <source>
        <dbReference type="ARBA" id="ARBA00022448"/>
    </source>
</evidence>
<dbReference type="AlphaFoldDB" id="F2UMS5"/>
<accession>F2UMS5</accession>
<dbReference type="OMA" id="MVDNIQD"/>
<dbReference type="FunCoup" id="F2UMS5">
    <property type="interactions" value="1201"/>
</dbReference>
<dbReference type="KEGG" id="sre:PTSG_09120"/>
<evidence type="ECO:0000256" key="4">
    <source>
        <dbReference type="ARBA" id="ARBA00022781"/>
    </source>
</evidence>